<keyword evidence="9" id="KW-0961">Cell wall biogenesis/degradation</keyword>
<evidence type="ECO:0000256" key="3">
    <source>
        <dbReference type="ARBA" id="ARBA00010962"/>
    </source>
</evidence>
<feature type="domain" description="GH16" evidence="12">
    <location>
        <begin position="104"/>
        <end position="253"/>
    </location>
</feature>
<evidence type="ECO:0000259" key="12">
    <source>
        <dbReference type="PROSITE" id="PS51762"/>
    </source>
</evidence>
<evidence type="ECO:0000256" key="10">
    <source>
        <dbReference type="SAM" id="MobiDB-lite"/>
    </source>
</evidence>
<dbReference type="AlphaFoldDB" id="A0A6V3M8Q7"/>
<feature type="compositionally biased region" description="Basic and acidic residues" evidence="10">
    <location>
        <begin position="1"/>
        <end position="13"/>
    </location>
</feature>
<dbReference type="PROSITE" id="PS51762">
    <property type="entry name" value="GH16_2"/>
    <property type="match status" value="1"/>
</dbReference>
<dbReference type="SUPFAM" id="SSF49899">
    <property type="entry name" value="Concanavalin A-like lectins/glucanases"/>
    <property type="match status" value="1"/>
</dbReference>
<dbReference type="InterPro" id="IPR000757">
    <property type="entry name" value="Beta-glucanase-like"/>
</dbReference>
<dbReference type="GO" id="GO:0004553">
    <property type="term" value="F:hydrolase activity, hydrolyzing O-glycosyl compounds"/>
    <property type="evidence" value="ECO:0007669"/>
    <property type="project" value="InterPro"/>
</dbReference>
<keyword evidence="4 11" id="KW-0812">Transmembrane</keyword>
<evidence type="ECO:0000256" key="9">
    <source>
        <dbReference type="ARBA" id="ARBA00023316"/>
    </source>
</evidence>
<comment type="subcellular location">
    <subcellularLocation>
        <location evidence="1">Membrane</location>
        <topology evidence="1">Single-pass type II membrane protein</topology>
    </subcellularLocation>
</comment>
<dbReference type="EMBL" id="HBIV01020576">
    <property type="protein sequence ID" value="CAE0663240.1"/>
    <property type="molecule type" value="Transcribed_RNA"/>
</dbReference>
<dbReference type="GO" id="GO:0005975">
    <property type="term" value="P:carbohydrate metabolic process"/>
    <property type="evidence" value="ECO:0007669"/>
    <property type="project" value="InterPro"/>
</dbReference>
<keyword evidence="8" id="KW-0325">Glycoprotein</keyword>
<comment type="similarity">
    <text evidence="3">Belongs to the SKN1/KRE6 family.</text>
</comment>
<evidence type="ECO:0000256" key="1">
    <source>
        <dbReference type="ARBA" id="ARBA00004606"/>
    </source>
</evidence>
<name>A0A6V3M8Q7_9EUKA</name>
<keyword evidence="7 11" id="KW-0472">Membrane</keyword>
<protein>
    <recommendedName>
        <fullName evidence="12">GH16 domain-containing protein</fullName>
    </recommendedName>
</protein>
<comment type="similarity">
    <text evidence="2">Belongs to the glycosyl hydrolase 16 family.</text>
</comment>
<evidence type="ECO:0000256" key="7">
    <source>
        <dbReference type="ARBA" id="ARBA00023136"/>
    </source>
</evidence>
<feature type="compositionally biased region" description="Polar residues" evidence="10">
    <location>
        <begin position="14"/>
        <end position="23"/>
    </location>
</feature>
<sequence>MLQDHSCKIKTEDGQGTSFEDNTSSQSKSEAVILFSRFPWVYLAGFLCLAITTSMGFWLMSITRADIPRPLSSSSPPPPSISSETSTVHRASSAIRLEGANIKNDTNGTSYLNTEDTTITQYAGYKLDWHDEFNIDGRPDNRIWGYEKGFVRNQELQFYTESAARVENGSLVITASRWRDESGNYKYQSASLKTAGKRTLRYGRVEVRARLKTLNGLWPAIWLVGGRGRWPSCGEIDMMEYYRRSQDHMFLDH</sequence>
<gene>
    <name evidence="13" type="ORF">LGLO00237_LOCUS14842</name>
    <name evidence="14" type="ORF">LGLO00237_LOCUS14845</name>
</gene>
<feature type="region of interest" description="Disordered" evidence="10">
    <location>
        <begin position="1"/>
        <end position="23"/>
    </location>
</feature>
<evidence type="ECO:0000313" key="13">
    <source>
        <dbReference type="EMBL" id="CAE0663240.1"/>
    </source>
</evidence>
<dbReference type="CDD" id="cd08023">
    <property type="entry name" value="GH16_laminarinase_like"/>
    <property type="match status" value="1"/>
</dbReference>
<dbReference type="InterPro" id="IPR005629">
    <property type="entry name" value="Skn1/Kre6/Sbg1"/>
</dbReference>
<dbReference type="PANTHER" id="PTHR10963:SF55">
    <property type="entry name" value="GLYCOSIDE HYDROLASE FAMILY 16 PROTEIN"/>
    <property type="match status" value="1"/>
</dbReference>
<dbReference type="InterPro" id="IPR013320">
    <property type="entry name" value="ConA-like_dom_sf"/>
</dbReference>
<keyword evidence="5" id="KW-0735">Signal-anchor</keyword>
<proteinExistence type="inferred from homology"/>
<evidence type="ECO:0000313" key="14">
    <source>
        <dbReference type="EMBL" id="CAE0663243.1"/>
    </source>
</evidence>
<evidence type="ECO:0000256" key="6">
    <source>
        <dbReference type="ARBA" id="ARBA00022989"/>
    </source>
</evidence>
<reference evidence="13" key="1">
    <citation type="submission" date="2021-01" db="EMBL/GenBank/DDBJ databases">
        <authorList>
            <person name="Corre E."/>
            <person name="Pelletier E."/>
            <person name="Niang G."/>
            <person name="Scheremetjew M."/>
            <person name="Finn R."/>
            <person name="Kale V."/>
            <person name="Holt S."/>
            <person name="Cochrane G."/>
            <person name="Meng A."/>
            <person name="Brown T."/>
            <person name="Cohen L."/>
        </authorList>
    </citation>
    <scope>NUCLEOTIDE SEQUENCE</scope>
    <source>
        <strain evidence="13">CCCM811</strain>
    </source>
</reference>
<feature type="transmembrane region" description="Helical" evidence="11">
    <location>
        <begin position="40"/>
        <end position="60"/>
    </location>
</feature>
<keyword evidence="6 11" id="KW-1133">Transmembrane helix</keyword>
<dbReference type="PANTHER" id="PTHR10963">
    <property type="entry name" value="GLYCOSYL HYDROLASE-RELATED"/>
    <property type="match status" value="1"/>
</dbReference>
<evidence type="ECO:0000256" key="2">
    <source>
        <dbReference type="ARBA" id="ARBA00006865"/>
    </source>
</evidence>
<dbReference type="Pfam" id="PF03935">
    <property type="entry name" value="SKN1_KRE6_Sbg1"/>
    <property type="match status" value="1"/>
</dbReference>
<evidence type="ECO:0000256" key="8">
    <source>
        <dbReference type="ARBA" id="ARBA00023180"/>
    </source>
</evidence>
<accession>A0A6V3M8Q7</accession>
<dbReference type="InterPro" id="IPR050546">
    <property type="entry name" value="Glycosyl_Hydrlase_16"/>
</dbReference>
<dbReference type="Gene3D" id="2.60.120.200">
    <property type="match status" value="1"/>
</dbReference>
<evidence type="ECO:0000256" key="5">
    <source>
        <dbReference type="ARBA" id="ARBA00022968"/>
    </source>
</evidence>
<dbReference type="EMBL" id="HBIV01020579">
    <property type="protein sequence ID" value="CAE0663243.1"/>
    <property type="molecule type" value="Transcribed_RNA"/>
</dbReference>
<evidence type="ECO:0000256" key="4">
    <source>
        <dbReference type="ARBA" id="ARBA00022692"/>
    </source>
</evidence>
<organism evidence="13">
    <name type="scientific">Lotharella globosa</name>
    <dbReference type="NCBI Taxonomy" id="91324"/>
    <lineage>
        <taxon>Eukaryota</taxon>
        <taxon>Sar</taxon>
        <taxon>Rhizaria</taxon>
        <taxon>Cercozoa</taxon>
        <taxon>Chlorarachniophyceae</taxon>
        <taxon>Lotharella</taxon>
    </lineage>
</organism>
<evidence type="ECO:0000256" key="11">
    <source>
        <dbReference type="SAM" id="Phobius"/>
    </source>
</evidence>
<dbReference type="GO" id="GO:0016020">
    <property type="term" value="C:membrane"/>
    <property type="evidence" value="ECO:0007669"/>
    <property type="project" value="UniProtKB-SubCell"/>
</dbReference>